<accession>A0AAV5JKM1</accession>
<evidence type="ECO:0000313" key="2">
    <source>
        <dbReference type="Proteomes" id="UP001054252"/>
    </source>
</evidence>
<keyword evidence="2" id="KW-1185">Reference proteome</keyword>
<evidence type="ECO:0000313" key="1">
    <source>
        <dbReference type="EMBL" id="GKV11827.1"/>
    </source>
</evidence>
<reference evidence="1 2" key="1">
    <citation type="journal article" date="2021" name="Commun. Biol.">
        <title>The genome of Shorea leprosula (Dipterocarpaceae) highlights the ecological relevance of drought in aseasonal tropical rainforests.</title>
        <authorList>
            <person name="Ng K.K.S."/>
            <person name="Kobayashi M.J."/>
            <person name="Fawcett J.A."/>
            <person name="Hatakeyama M."/>
            <person name="Paape T."/>
            <person name="Ng C.H."/>
            <person name="Ang C.C."/>
            <person name="Tnah L.H."/>
            <person name="Lee C.T."/>
            <person name="Nishiyama T."/>
            <person name="Sese J."/>
            <person name="O'Brien M.J."/>
            <person name="Copetti D."/>
            <person name="Mohd Noor M.I."/>
            <person name="Ong R.C."/>
            <person name="Putra M."/>
            <person name="Sireger I.Z."/>
            <person name="Indrioko S."/>
            <person name="Kosugi Y."/>
            <person name="Izuno A."/>
            <person name="Isagi Y."/>
            <person name="Lee S.L."/>
            <person name="Shimizu K.K."/>
        </authorList>
    </citation>
    <scope>NUCLEOTIDE SEQUENCE [LARGE SCALE GENOMIC DNA]</scope>
    <source>
        <strain evidence="1">214</strain>
    </source>
</reference>
<dbReference type="Proteomes" id="UP001054252">
    <property type="component" value="Unassembled WGS sequence"/>
</dbReference>
<name>A0AAV5JKM1_9ROSI</name>
<sequence>MLTSIGSTAAMVTAKWEDCFHVCLPQEMTSKIVGSSSDL</sequence>
<organism evidence="1 2">
    <name type="scientific">Rubroshorea leprosula</name>
    <dbReference type="NCBI Taxonomy" id="152421"/>
    <lineage>
        <taxon>Eukaryota</taxon>
        <taxon>Viridiplantae</taxon>
        <taxon>Streptophyta</taxon>
        <taxon>Embryophyta</taxon>
        <taxon>Tracheophyta</taxon>
        <taxon>Spermatophyta</taxon>
        <taxon>Magnoliopsida</taxon>
        <taxon>eudicotyledons</taxon>
        <taxon>Gunneridae</taxon>
        <taxon>Pentapetalae</taxon>
        <taxon>rosids</taxon>
        <taxon>malvids</taxon>
        <taxon>Malvales</taxon>
        <taxon>Dipterocarpaceae</taxon>
        <taxon>Rubroshorea</taxon>
    </lineage>
</organism>
<gene>
    <name evidence="1" type="ORF">SLEP1_g23046</name>
</gene>
<proteinExistence type="predicted"/>
<dbReference type="EMBL" id="BPVZ01000035">
    <property type="protein sequence ID" value="GKV11827.1"/>
    <property type="molecule type" value="Genomic_DNA"/>
</dbReference>
<dbReference type="AlphaFoldDB" id="A0AAV5JKM1"/>
<comment type="caution">
    <text evidence="1">The sequence shown here is derived from an EMBL/GenBank/DDBJ whole genome shotgun (WGS) entry which is preliminary data.</text>
</comment>
<protein>
    <submittedName>
        <fullName evidence="1">Uncharacterized protein</fullName>
    </submittedName>
</protein>